<dbReference type="Pfam" id="PF14080">
    <property type="entry name" value="DUF4261"/>
    <property type="match status" value="1"/>
</dbReference>
<organism evidence="3 4">
    <name type="scientific">Pseudovibrio ascidiaceicola</name>
    <dbReference type="NCBI Taxonomy" id="285279"/>
    <lineage>
        <taxon>Bacteria</taxon>
        <taxon>Pseudomonadati</taxon>
        <taxon>Pseudomonadota</taxon>
        <taxon>Alphaproteobacteria</taxon>
        <taxon>Hyphomicrobiales</taxon>
        <taxon>Stappiaceae</taxon>
        <taxon>Pseudovibrio</taxon>
    </lineage>
</organism>
<evidence type="ECO:0000256" key="1">
    <source>
        <dbReference type="SAM" id="MobiDB-lite"/>
    </source>
</evidence>
<accession>A0A1I3WZL6</accession>
<reference evidence="3 4" key="1">
    <citation type="submission" date="2016-10" db="EMBL/GenBank/DDBJ databases">
        <authorList>
            <person name="Varghese N."/>
            <person name="Submissions S."/>
        </authorList>
    </citation>
    <scope>NUCLEOTIDE SEQUENCE [LARGE SCALE GENOMIC DNA]</scope>
    <source>
        <strain evidence="3 4">DSM 16392</strain>
    </source>
</reference>
<feature type="domain" description="DUF4261" evidence="2">
    <location>
        <begin position="186"/>
        <end position="257"/>
    </location>
</feature>
<dbReference type="InterPro" id="IPR025357">
    <property type="entry name" value="DUF4261"/>
</dbReference>
<gene>
    <name evidence="3" type="ORF">SAMN04488518_102239</name>
</gene>
<evidence type="ECO:0000259" key="2">
    <source>
        <dbReference type="Pfam" id="PF14080"/>
    </source>
</evidence>
<comment type="caution">
    <text evidence="3">The sequence shown here is derived from an EMBL/GenBank/DDBJ whole genome shotgun (WGS) entry which is preliminary data.</text>
</comment>
<protein>
    <recommendedName>
        <fullName evidence="2">DUF4261 domain-containing protein</fullName>
    </recommendedName>
</protein>
<name>A0A1I3WZL6_9HYPH</name>
<sequence length="295" mass="32071">MSLFLTYLVLAQPVDLSMADLCQNSSDTYLDQPFHIECPVSEDENTDAHVIQVNGVTLAVMNIGFPLPVNAYEEAVKIDKQWPEAGAVLSEHKSHIVLSVLGAAKEHPDVLKAAKTMTLFSSYLSEKLSVMAQVGVDGKTVIPPQNLKAYAQSLAQGEIPLFAWASVMFFNGGVTSDGKQKAILATNGLLPFIGREVETSASANLTSDKVDFLLNLGIYLIKNGPIINDGDTIGGTEEERIRVFYKPQGYRQEIPSLHVVLPDADENKLEGVGAEDRAAPPSPRKSFWPFGKRKG</sequence>
<dbReference type="EMBL" id="FOSK01000002">
    <property type="protein sequence ID" value="SFK11941.1"/>
    <property type="molecule type" value="Genomic_DNA"/>
</dbReference>
<dbReference type="Proteomes" id="UP000199598">
    <property type="component" value="Unassembled WGS sequence"/>
</dbReference>
<dbReference type="RefSeq" id="WP_093517397.1">
    <property type="nucleotide sequence ID" value="NZ_FOSK01000002.1"/>
</dbReference>
<keyword evidence="4" id="KW-1185">Reference proteome</keyword>
<evidence type="ECO:0000313" key="3">
    <source>
        <dbReference type="EMBL" id="SFK11941.1"/>
    </source>
</evidence>
<proteinExistence type="predicted"/>
<evidence type="ECO:0000313" key="4">
    <source>
        <dbReference type="Proteomes" id="UP000199598"/>
    </source>
</evidence>
<feature type="region of interest" description="Disordered" evidence="1">
    <location>
        <begin position="270"/>
        <end position="295"/>
    </location>
</feature>